<name>A0A0P6XKV0_9CHLR</name>
<evidence type="ECO:0000256" key="1">
    <source>
        <dbReference type="SAM" id="MobiDB-lite"/>
    </source>
</evidence>
<reference evidence="2 3" key="1">
    <citation type="submission" date="2015-07" db="EMBL/GenBank/DDBJ databases">
        <title>Draft genome of Bellilinea caldifistulae DSM 17877.</title>
        <authorList>
            <person name="Hemp J."/>
            <person name="Ward L.M."/>
            <person name="Pace L.A."/>
            <person name="Fischer W.W."/>
        </authorList>
    </citation>
    <scope>NUCLEOTIDE SEQUENCE [LARGE SCALE GENOMIC DNA]</scope>
    <source>
        <strain evidence="2 3">GOMI-1</strain>
    </source>
</reference>
<evidence type="ECO:0000313" key="2">
    <source>
        <dbReference type="EMBL" id="KPL76760.1"/>
    </source>
</evidence>
<dbReference type="Proteomes" id="UP000050514">
    <property type="component" value="Unassembled WGS sequence"/>
</dbReference>
<protein>
    <submittedName>
        <fullName evidence="2">Uncharacterized protein</fullName>
    </submittedName>
</protein>
<organism evidence="2 3">
    <name type="scientific">Bellilinea caldifistulae</name>
    <dbReference type="NCBI Taxonomy" id="360411"/>
    <lineage>
        <taxon>Bacteria</taxon>
        <taxon>Bacillati</taxon>
        <taxon>Chloroflexota</taxon>
        <taxon>Anaerolineae</taxon>
        <taxon>Anaerolineales</taxon>
        <taxon>Anaerolineaceae</taxon>
        <taxon>Bellilinea</taxon>
    </lineage>
</organism>
<dbReference type="RefSeq" id="WP_061912835.1">
    <property type="nucleotide sequence ID" value="NZ_DF967971.1"/>
</dbReference>
<comment type="caution">
    <text evidence="2">The sequence shown here is derived from an EMBL/GenBank/DDBJ whole genome shotgun (WGS) entry which is preliminary data.</text>
</comment>
<dbReference type="AlphaFoldDB" id="A0A0P6XKV0"/>
<accession>A0A0P6XKV0</accession>
<proteinExistence type="predicted"/>
<dbReference type="EMBL" id="LGHJ01000011">
    <property type="protein sequence ID" value="KPL76760.1"/>
    <property type="molecule type" value="Genomic_DNA"/>
</dbReference>
<evidence type="ECO:0000313" key="3">
    <source>
        <dbReference type="Proteomes" id="UP000050514"/>
    </source>
</evidence>
<sequence length="137" mass="16555">MTENNPYISQEIMDYYFKQYGLFLHKYENRLIELREQLSNYQFIFAMQWSGRGSPTIDARMMWPQYSRLLTEYHSLACLYNNLLDRIYPKQSEVPAEKETEEQEQNTPEEGGTENEGDFIDRLIRGLHRLRRWLSET</sequence>
<keyword evidence="3" id="KW-1185">Reference proteome</keyword>
<gene>
    <name evidence="2" type="ORF">AC812_05560</name>
</gene>
<feature type="region of interest" description="Disordered" evidence="1">
    <location>
        <begin position="91"/>
        <end position="119"/>
    </location>
</feature>